<dbReference type="EMBL" id="CM037029">
    <property type="protein sequence ID" value="KAH7653355.1"/>
    <property type="molecule type" value="Genomic_DNA"/>
</dbReference>
<gene>
    <name evidence="1" type="ORF">IHE45_19G075700</name>
</gene>
<accession>A0ACB7TZ97</accession>
<reference evidence="2" key="1">
    <citation type="journal article" date="2022" name="Nat. Commun.">
        <title>Chromosome evolution and the genetic basis of agronomically important traits in greater yam.</title>
        <authorList>
            <person name="Bredeson J.V."/>
            <person name="Lyons J.B."/>
            <person name="Oniyinde I.O."/>
            <person name="Okereke N.R."/>
            <person name="Kolade O."/>
            <person name="Nnabue I."/>
            <person name="Nwadili C.O."/>
            <person name="Hribova E."/>
            <person name="Parker M."/>
            <person name="Nwogha J."/>
            <person name="Shu S."/>
            <person name="Carlson J."/>
            <person name="Kariba R."/>
            <person name="Muthemba S."/>
            <person name="Knop K."/>
            <person name="Barton G.J."/>
            <person name="Sherwood A.V."/>
            <person name="Lopez-Montes A."/>
            <person name="Asiedu R."/>
            <person name="Jamnadass R."/>
            <person name="Muchugi A."/>
            <person name="Goodstein D."/>
            <person name="Egesi C.N."/>
            <person name="Featherston J."/>
            <person name="Asfaw A."/>
            <person name="Simpson G.G."/>
            <person name="Dolezel J."/>
            <person name="Hendre P.S."/>
            <person name="Van Deynze A."/>
            <person name="Kumar P.L."/>
            <person name="Obidiegwu J.E."/>
            <person name="Bhattacharjee R."/>
            <person name="Rokhsar D.S."/>
        </authorList>
    </citation>
    <scope>NUCLEOTIDE SEQUENCE [LARGE SCALE GENOMIC DNA]</scope>
    <source>
        <strain evidence="2">cv. TDa95/00328</strain>
    </source>
</reference>
<keyword evidence="2" id="KW-1185">Reference proteome</keyword>
<evidence type="ECO:0000313" key="1">
    <source>
        <dbReference type="EMBL" id="KAH7653355.1"/>
    </source>
</evidence>
<organism evidence="1 2">
    <name type="scientific">Dioscorea alata</name>
    <name type="common">Purple yam</name>
    <dbReference type="NCBI Taxonomy" id="55571"/>
    <lineage>
        <taxon>Eukaryota</taxon>
        <taxon>Viridiplantae</taxon>
        <taxon>Streptophyta</taxon>
        <taxon>Embryophyta</taxon>
        <taxon>Tracheophyta</taxon>
        <taxon>Spermatophyta</taxon>
        <taxon>Magnoliopsida</taxon>
        <taxon>Liliopsida</taxon>
        <taxon>Dioscoreales</taxon>
        <taxon>Dioscoreaceae</taxon>
        <taxon>Dioscorea</taxon>
    </lineage>
</organism>
<name>A0ACB7TZ97_DIOAL</name>
<comment type="caution">
    <text evidence="1">The sequence shown here is derived from an EMBL/GenBank/DDBJ whole genome shotgun (WGS) entry which is preliminary data.</text>
</comment>
<dbReference type="Proteomes" id="UP000827976">
    <property type="component" value="Chromosome 19"/>
</dbReference>
<protein>
    <submittedName>
        <fullName evidence="1">Calponin homology domain-containing protein</fullName>
    </submittedName>
</protein>
<evidence type="ECO:0000313" key="2">
    <source>
        <dbReference type="Proteomes" id="UP000827976"/>
    </source>
</evidence>
<proteinExistence type="predicted"/>
<sequence length="184" mass="20637">MYSICAAVIIPEVTNCNQSWKNGVILHSSIDKLSKELLDQILDKQITFDMMVCGRASVRSSKYDPATILESVKRLSNHSRLDSNSQLKSENMLCSWICAGKDNLSKAYPLLSFWGYLTMLDNFDSRKYAYDLNGSVNTCQLFALDAAVKAMPLKMFLEVVGSAEQFDDLVMNCKLGMRFSDLSS</sequence>